<keyword evidence="5" id="KW-1185">Reference proteome</keyword>
<dbReference type="InterPro" id="IPR015943">
    <property type="entry name" value="WD40/YVTN_repeat-like_dom_sf"/>
</dbReference>
<evidence type="ECO:0000256" key="2">
    <source>
        <dbReference type="ARBA" id="ARBA00022737"/>
    </source>
</evidence>
<comment type="pathway">
    <text evidence="3">Protein modification.</text>
</comment>
<dbReference type="Proteomes" id="UP000288716">
    <property type="component" value="Unassembled WGS sequence"/>
</dbReference>
<dbReference type="GO" id="GO:0005737">
    <property type="term" value="C:cytoplasm"/>
    <property type="evidence" value="ECO:0007669"/>
    <property type="project" value="TreeGrafter"/>
</dbReference>
<dbReference type="InterPro" id="IPR036322">
    <property type="entry name" value="WD40_repeat_dom_sf"/>
</dbReference>
<dbReference type="GO" id="GO:0061685">
    <property type="term" value="F:diphthine methylesterase activity"/>
    <property type="evidence" value="ECO:0007669"/>
    <property type="project" value="TreeGrafter"/>
</dbReference>
<dbReference type="PANTHER" id="PTHR46042">
    <property type="entry name" value="DIPHTHINE METHYLTRANSFERASE"/>
    <property type="match status" value="1"/>
</dbReference>
<dbReference type="PANTHER" id="PTHR46042:SF1">
    <property type="entry name" value="DIPHTHINE METHYLTRANSFERASE"/>
    <property type="match status" value="1"/>
</dbReference>
<keyword evidence="2" id="KW-0677">Repeat</keyword>
<evidence type="ECO:0000256" key="3">
    <source>
        <dbReference type="ARBA" id="ARBA00043952"/>
    </source>
</evidence>
<dbReference type="EMBL" id="NCKV01001214">
    <property type="protein sequence ID" value="RWS28791.1"/>
    <property type="molecule type" value="Genomic_DNA"/>
</dbReference>
<proteinExistence type="predicted"/>
<dbReference type="Gene3D" id="2.130.10.10">
    <property type="entry name" value="YVTN repeat-like/Quinoprotein amine dehydrogenase"/>
    <property type="match status" value="1"/>
</dbReference>
<dbReference type="OrthoDB" id="1930760at2759"/>
<evidence type="ECO:0000256" key="1">
    <source>
        <dbReference type="ARBA" id="ARBA00022574"/>
    </source>
</evidence>
<dbReference type="STRING" id="299467.A0A443SMM5"/>
<organism evidence="4 5">
    <name type="scientific">Leptotrombidium deliense</name>
    <dbReference type="NCBI Taxonomy" id="299467"/>
    <lineage>
        <taxon>Eukaryota</taxon>
        <taxon>Metazoa</taxon>
        <taxon>Ecdysozoa</taxon>
        <taxon>Arthropoda</taxon>
        <taxon>Chelicerata</taxon>
        <taxon>Arachnida</taxon>
        <taxon>Acari</taxon>
        <taxon>Acariformes</taxon>
        <taxon>Trombidiformes</taxon>
        <taxon>Prostigmata</taxon>
        <taxon>Anystina</taxon>
        <taxon>Parasitengona</taxon>
        <taxon>Trombiculoidea</taxon>
        <taxon>Trombiculidae</taxon>
        <taxon>Leptotrombidium</taxon>
    </lineage>
</organism>
<evidence type="ECO:0000313" key="5">
    <source>
        <dbReference type="Proteomes" id="UP000288716"/>
    </source>
</evidence>
<gene>
    <name evidence="4" type="ORF">B4U80_13674</name>
</gene>
<evidence type="ECO:0000313" key="4">
    <source>
        <dbReference type="EMBL" id="RWS28791.1"/>
    </source>
</evidence>
<dbReference type="GO" id="GO:0017183">
    <property type="term" value="P:protein histidyl modification to diphthamide"/>
    <property type="evidence" value="ECO:0007669"/>
    <property type="project" value="TreeGrafter"/>
</dbReference>
<sequence length="331" mass="37116">MANERVDYSLISSTKLNLSPCITEMIDETKATFLVGTYELIENEECSERINKRRGSLLLFESDQMVFEHECEDGGVFDMKLFCDADCTKIYVAHSNGCLALYSLKQNQITLLSRVDTSSSLLTCLCHCVSHSNNFTIVGDSCGVLNIFKELQHQSTIKVLQQDFPIWSTYAIPLSNTHLLLFIGSDDSILRVMNFNCCTNEHEISVKNRDANCGVTALNATFEIVDKECNGKLYVGSYDEHIRIYNFSFKSNSEDNSLIVLHFTCSSTIKVEGGGIWDIKLLGSGEELMLLVAGIIDKFQSDQLNSIHSDKHLIYGVAGNKSLTKQKYLLF</sequence>
<dbReference type="AlphaFoldDB" id="A0A443SMM5"/>
<dbReference type="InterPro" id="IPR052415">
    <property type="entry name" value="Diphthine_MTase"/>
</dbReference>
<dbReference type="SUPFAM" id="SSF50978">
    <property type="entry name" value="WD40 repeat-like"/>
    <property type="match status" value="1"/>
</dbReference>
<keyword evidence="1" id="KW-0853">WD repeat</keyword>
<reference evidence="4 5" key="1">
    <citation type="journal article" date="2018" name="Gigascience">
        <title>Genomes of trombidid mites reveal novel predicted allergens and laterally-transferred genes associated with secondary metabolism.</title>
        <authorList>
            <person name="Dong X."/>
            <person name="Chaisiri K."/>
            <person name="Xia D."/>
            <person name="Armstrong S.D."/>
            <person name="Fang Y."/>
            <person name="Donnelly M.J."/>
            <person name="Kadowaki T."/>
            <person name="McGarry J.W."/>
            <person name="Darby A.C."/>
            <person name="Makepeace B.L."/>
        </authorList>
    </citation>
    <scope>NUCLEOTIDE SEQUENCE [LARGE SCALE GENOMIC DNA]</scope>
    <source>
        <strain evidence="4">UoL-UT</strain>
    </source>
</reference>
<dbReference type="VEuPathDB" id="VectorBase:LDEU003249"/>
<accession>A0A443SMM5</accession>
<protein>
    <submittedName>
        <fullName evidence="4">Uncharacterized protein</fullName>
    </submittedName>
</protein>
<comment type="caution">
    <text evidence="4">The sequence shown here is derived from an EMBL/GenBank/DDBJ whole genome shotgun (WGS) entry which is preliminary data.</text>
</comment>
<name>A0A443SMM5_9ACAR</name>